<name>A0A6L8SY62_9FIRM</name>
<evidence type="ECO:0000313" key="1">
    <source>
        <dbReference type="EMBL" id="MZL32257.1"/>
    </source>
</evidence>
<protein>
    <submittedName>
        <fullName evidence="1">Uncharacterized protein</fullName>
    </submittedName>
</protein>
<dbReference type="EMBL" id="WWVQ01000005">
    <property type="protein sequence ID" value="MZL32257.1"/>
    <property type="molecule type" value="Genomic_DNA"/>
</dbReference>
<dbReference type="RefSeq" id="WP_161233377.1">
    <property type="nucleotide sequence ID" value="NZ_JBDGAG010000006.1"/>
</dbReference>
<sequence length="206" mass="23689">MIRWKIEKFIVGDYVKLTNLPQGYERLEGTEGIITNINCELYTVHNSDSMIFEVEKQYLTHLYKSEEENGQMAKLTGYYAVAVIEEVTCCCKKDYYYAVFDDGNTYKAGDQVLVSGCNKDVLTIKEILTVSEAEVKCAKNITAEIICRVDTSAYDQRVENRKKAEKLKKDMDAVIKQMDVTKKYEMYAAENPELATLLDQYKELTK</sequence>
<comment type="caution">
    <text evidence="1">The sequence shown here is derived from an EMBL/GenBank/DDBJ whole genome shotgun (WGS) entry which is preliminary data.</text>
</comment>
<accession>A0A6L8SY62</accession>
<proteinExistence type="predicted"/>
<organism evidence="1 2">
    <name type="scientific">Blautia wexlerae</name>
    <dbReference type="NCBI Taxonomy" id="418240"/>
    <lineage>
        <taxon>Bacteria</taxon>
        <taxon>Bacillati</taxon>
        <taxon>Bacillota</taxon>
        <taxon>Clostridia</taxon>
        <taxon>Lachnospirales</taxon>
        <taxon>Lachnospiraceae</taxon>
        <taxon>Blautia</taxon>
    </lineage>
</organism>
<dbReference type="Proteomes" id="UP000477285">
    <property type="component" value="Unassembled WGS sequence"/>
</dbReference>
<dbReference type="AlphaFoldDB" id="A0A6L8SY62"/>
<gene>
    <name evidence="1" type="ORF">GT728_03355</name>
</gene>
<reference evidence="1 2" key="1">
    <citation type="journal article" date="2019" name="Nat. Med.">
        <title>A library of human gut bacterial isolates paired with longitudinal multiomics data enables mechanistic microbiome research.</title>
        <authorList>
            <person name="Poyet M."/>
            <person name="Groussin M."/>
            <person name="Gibbons S.M."/>
            <person name="Avila-Pacheco J."/>
            <person name="Jiang X."/>
            <person name="Kearney S.M."/>
            <person name="Perrotta A.R."/>
            <person name="Berdy B."/>
            <person name="Zhao S."/>
            <person name="Lieberman T.D."/>
            <person name="Swanson P.K."/>
            <person name="Smith M."/>
            <person name="Roesemann S."/>
            <person name="Alexander J.E."/>
            <person name="Rich S.A."/>
            <person name="Livny J."/>
            <person name="Vlamakis H."/>
            <person name="Clish C."/>
            <person name="Bullock K."/>
            <person name="Deik A."/>
            <person name="Scott J."/>
            <person name="Pierce K.A."/>
            <person name="Xavier R.J."/>
            <person name="Alm E.J."/>
        </authorList>
    </citation>
    <scope>NUCLEOTIDE SEQUENCE [LARGE SCALE GENOMIC DNA]</scope>
    <source>
        <strain evidence="1 2">BIOML-A1</strain>
    </source>
</reference>
<evidence type="ECO:0000313" key="2">
    <source>
        <dbReference type="Proteomes" id="UP000477285"/>
    </source>
</evidence>